<dbReference type="GO" id="GO:0005524">
    <property type="term" value="F:ATP binding"/>
    <property type="evidence" value="ECO:0007669"/>
    <property type="project" value="InterPro"/>
</dbReference>
<dbReference type="PROSITE" id="PS00109">
    <property type="entry name" value="PROTEIN_KINASE_TYR"/>
    <property type="match status" value="1"/>
</dbReference>
<dbReference type="PANTHER" id="PTHR37171:SF1">
    <property type="entry name" value="SERINE_THREONINE-PROTEIN KINASE YRZF-RELATED"/>
    <property type="match status" value="1"/>
</dbReference>
<dbReference type="InterPro" id="IPR008266">
    <property type="entry name" value="Tyr_kinase_AS"/>
</dbReference>
<dbReference type="InterPro" id="IPR000719">
    <property type="entry name" value="Prot_kinase_dom"/>
</dbReference>
<comment type="function">
    <text evidence="1">Component of the EKC/KEOPS complex that is required for the formation of a threonylcarbamoyl group on adenosine at position 37 (t(6)A37) in tRNAs that read codons beginning with adenine. The complex is probably involved in the transfer of the threonylcarbamoyl moiety of threonylcarbamoyl-AMP (TC-AMP) to the N6 group of A37. BUD32 has ATPase activity in the context of the EKC/KEOPS complex and likely plays a supporting role to the catalytic subunit KAE1. The EKC/KEOPS complex also promotes both telomere uncapping and telomere elongation. The complex is required for efficient recruitment of transcriptional coactivators.</text>
</comment>
<dbReference type="AlphaFoldDB" id="A0A370BWE4"/>
<dbReference type="InterPro" id="IPR011009">
    <property type="entry name" value="Kinase-like_dom_sf"/>
</dbReference>
<evidence type="ECO:0000256" key="10">
    <source>
        <dbReference type="ARBA" id="ARBA00047899"/>
    </source>
</evidence>
<dbReference type="Gene3D" id="1.10.510.10">
    <property type="entry name" value="Transferase(Phosphotransferase) domain 1"/>
    <property type="match status" value="1"/>
</dbReference>
<dbReference type="Pfam" id="PF00069">
    <property type="entry name" value="Pkinase"/>
    <property type="match status" value="1"/>
</dbReference>
<protein>
    <recommendedName>
        <fullName evidence="6">EKC/KEOPS complex subunit BUD32</fullName>
        <ecNumber evidence="4">2.7.11.1</ecNumber>
    </recommendedName>
    <alternativeName>
        <fullName evidence="8 9">Atypical Serine/threonine protein kinase BUD32</fullName>
    </alternativeName>
    <alternativeName>
        <fullName evidence="5">EKC/KEOPS complex subunit bud32</fullName>
    </alternativeName>
</protein>
<dbReference type="Proteomes" id="UP000253845">
    <property type="component" value="Unassembled WGS sequence"/>
</dbReference>
<dbReference type="PROSITE" id="PS50011">
    <property type="entry name" value="PROTEIN_KINASE_DOM"/>
    <property type="match status" value="1"/>
</dbReference>
<dbReference type="EMBL" id="KZ851924">
    <property type="protein sequence ID" value="RDH18375.1"/>
    <property type="molecule type" value="Genomic_DNA"/>
</dbReference>
<keyword evidence="7" id="KW-0779">Telomere</keyword>
<comment type="catalytic activity">
    <reaction evidence="10">
        <text>L-threonyl-[protein] + ATP = O-phospho-L-threonyl-[protein] + ADP + H(+)</text>
        <dbReference type="Rhea" id="RHEA:46608"/>
        <dbReference type="Rhea" id="RHEA-COMP:11060"/>
        <dbReference type="Rhea" id="RHEA-COMP:11605"/>
        <dbReference type="ChEBI" id="CHEBI:15378"/>
        <dbReference type="ChEBI" id="CHEBI:30013"/>
        <dbReference type="ChEBI" id="CHEBI:30616"/>
        <dbReference type="ChEBI" id="CHEBI:61977"/>
        <dbReference type="ChEBI" id="CHEBI:456216"/>
        <dbReference type="EC" id="2.7.11.1"/>
    </reaction>
</comment>
<proteinExistence type="predicted"/>
<evidence type="ECO:0000256" key="8">
    <source>
        <dbReference type="ARBA" id="ARBA00030980"/>
    </source>
</evidence>
<gene>
    <name evidence="13" type="ORF">M747DRAFT_354714</name>
</gene>
<dbReference type="EC" id="2.7.11.1" evidence="4"/>
<dbReference type="PANTHER" id="PTHR37171">
    <property type="entry name" value="SERINE/THREONINE-PROTEIN KINASE YRZF-RELATED"/>
    <property type="match status" value="1"/>
</dbReference>
<evidence type="ECO:0000256" key="3">
    <source>
        <dbReference type="ARBA" id="ARBA00011534"/>
    </source>
</evidence>
<organism evidence="13 14">
    <name type="scientific">Aspergillus niger ATCC 13496</name>
    <dbReference type="NCBI Taxonomy" id="1353008"/>
    <lineage>
        <taxon>Eukaryota</taxon>
        <taxon>Fungi</taxon>
        <taxon>Dikarya</taxon>
        <taxon>Ascomycota</taxon>
        <taxon>Pezizomycotina</taxon>
        <taxon>Eurotiomycetes</taxon>
        <taxon>Eurotiomycetidae</taxon>
        <taxon>Eurotiales</taxon>
        <taxon>Aspergillaceae</taxon>
        <taxon>Aspergillus</taxon>
        <taxon>Aspergillus subgen. Circumdati</taxon>
    </lineage>
</organism>
<evidence type="ECO:0000256" key="11">
    <source>
        <dbReference type="ARBA" id="ARBA00048679"/>
    </source>
</evidence>
<evidence type="ECO:0000256" key="4">
    <source>
        <dbReference type="ARBA" id="ARBA00012513"/>
    </source>
</evidence>
<feature type="domain" description="Protein kinase" evidence="12">
    <location>
        <begin position="69"/>
        <end position="324"/>
    </location>
</feature>
<evidence type="ECO:0000313" key="14">
    <source>
        <dbReference type="Proteomes" id="UP000253845"/>
    </source>
</evidence>
<reference evidence="13 14" key="1">
    <citation type="submission" date="2018-07" db="EMBL/GenBank/DDBJ databases">
        <title>Section-level genome sequencing of Aspergillus section Nigri to investigate inter- and intra-species variation.</title>
        <authorList>
            <consortium name="DOE Joint Genome Institute"/>
            <person name="Vesth T.C."/>
            <person name="Nybo J.L."/>
            <person name="Theobald S."/>
            <person name="Frisvad J.C."/>
            <person name="Larsen T.O."/>
            <person name="Nielsen K.F."/>
            <person name="Hoof J.B."/>
            <person name="Brandl J."/>
            <person name="Salamov A."/>
            <person name="Riley R."/>
            <person name="Gladden J.M."/>
            <person name="Phatale P."/>
            <person name="Nielsen M.T."/>
            <person name="Lyhne E.K."/>
            <person name="Kogle M.E."/>
            <person name="Strasser K."/>
            <person name="McDonnell E."/>
            <person name="Barry K."/>
            <person name="Clum A."/>
            <person name="Chen C."/>
            <person name="Nolan M."/>
            <person name="Sandor L."/>
            <person name="Kuo A."/>
            <person name="Lipzen A."/>
            <person name="Hainaut M."/>
            <person name="Drula E."/>
            <person name="Tsang A."/>
            <person name="Magnuson J.K."/>
            <person name="Henrissat B."/>
            <person name="Wiebenga A."/>
            <person name="Simmons B.A."/>
            <person name="Makela M.R."/>
            <person name="De vries R.P."/>
            <person name="Grigoriev I.V."/>
            <person name="Mortensen U.H."/>
            <person name="Baker S.E."/>
            <person name="Andersen M.R."/>
        </authorList>
    </citation>
    <scope>NUCLEOTIDE SEQUENCE [LARGE SCALE GENOMIC DNA]</scope>
    <source>
        <strain evidence="13 14">ATCC 13496</strain>
    </source>
</reference>
<evidence type="ECO:0000259" key="12">
    <source>
        <dbReference type="PROSITE" id="PS50011"/>
    </source>
</evidence>
<evidence type="ECO:0000256" key="1">
    <source>
        <dbReference type="ARBA" id="ARBA00003747"/>
    </source>
</evidence>
<dbReference type="VEuPathDB" id="FungiDB:M747DRAFT_354714"/>
<comment type="subcellular location">
    <subcellularLocation>
        <location evidence="2">Chromosome</location>
        <location evidence="2">Telomere</location>
    </subcellularLocation>
</comment>
<comment type="catalytic activity">
    <reaction evidence="11">
        <text>L-seryl-[protein] + ATP = O-phospho-L-seryl-[protein] + ADP + H(+)</text>
        <dbReference type="Rhea" id="RHEA:17989"/>
        <dbReference type="Rhea" id="RHEA-COMP:9863"/>
        <dbReference type="Rhea" id="RHEA-COMP:11604"/>
        <dbReference type="ChEBI" id="CHEBI:15378"/>
        <dbReference type="ChEBI" id="CHEBI:29999"/>
        <dbReference type="ChEBI" id="CHEBI:30616"/>
        <dbReference type="ChEBI" id="CHEBI:83421"/>
        <dbReference type="ChEBI" id="CHEBI:456216"/>
        <dbReference type="EC" id="2.7.11.1"/>
    </reaction>
</comment>
<name>A0A370BWE4_ASPNG</name>
<evidence type="ECO:0000256" key="7">
    <source>
        <dbReference type="ARBA" id="ARBA00022895"/>
    </source>
</evidence>
<evidence type="ECO:0000256" key="9">
    <source>
        <dbReference type="ARBA" id="ARBA00033194"/>
    </source>
</evidence>
<dbReference type="GO" id="GO:0000781">
    <property type="term" value="C:chromosome, telomeric region"/>
    <property type="evidence" value="ECO:0007669"/>
    <property type="project" value="UniProtKB-SubCell"/>
</dbReference>
<evidence type="ECO:0000256" key="5">
    <source>
        <dbReference type="ARBA" id="ARBA00013948"/>
    </source>
</evidence>
<dbReference type="GO" id="GO:0004674">
    <property type="term" value="F:protein serine/threonine kinase activity"/>
    <property type="evidence" value="ECO:0007669"/>
    <property type="project" value="UniProtKB-EC"/>
</dbReference>
<dbReference type="SUPFAM" id="SSF56112">
    <property type="entry name" value="Protein kinase-like (PK-like)"/>
    <property type="match status" value="1"/>
</dbReference>
<dbReference type="InterPro" id="IPR052396">
    <property type="entry name" value="Meiotic_Drive_Suppr_Kinase"/>
</dbReference>
<sequence>MIDTYHNAPSPYCISAVLIIQSHTPPPPFHKGEIFQQDRPHRSLSPLELCLQNPLLPGSDCHNFANICLIKGLQTGAHKRSQVFVVRCVDDFHSSGLSTDQDMIAKFYDPLYHDRDDGNPFRAADYDYSHECASYKRLSELQGSAIPQFFGSYTFKTEIDGHPRQVRLILIERVNGLPMSRLEPKRFSTEERQDIMKQIVEAESALYAKDVFHEDLCPRNILIEWSGLERVRVVIIDFGKSVIGRSRNPSNSEEESQWFPGVPISPLLRWNIYYGYPNSFEDWIDWSWQEWLEFQYKETESAITDEQRQMWPVYDWMLEIGPPS</sequence>
<evidence type="ECO:0000313" key="13">
    <source>
        <dbReference type="EMBL" id="RDH18375.1"/>
    </source>
</evidence>
<comment type="subunit">
    <text evidence="3">Component of the EKC/KEOPS complex composed of at least BUD32, CGI121, GON7, KAE1 and PCC1; the whole complex dimerizes.</text>
</comment>
<evidence type="ECO:0000256" key="2">
    <source>
        <dbReference type="ARBA" id="ARBA00004574"/>
    </source>
</evidence>
<accession>A0A370BWE4</accession>
<keyword evidence="7" id="KW-0158">Chromosome</keyword>
<evidence type="ECO:0000256" key="6">
    <source>
        <dbReference type="ARBA" id="ARBA00019973"/>
    </source>
</evidence>